<name>A0A0G1GMC8_9BACT</name>
<gene>
    <name evidence="1" type="ORF">UW23_C0007G0013</name>
</gene>
<dbReference type="Proteomes" id="UP000034069">
    <property type="component" value="Unassembled WGS sequence"/>
</dbReference>
<accession>A0A0G1GMC8</accession>
<dbReference type="AlphaFoldDB" id="A0A0G1GMC8"/>
<proteinExistence type="predicted"/>
<comment type="caution">
    <text evidence="1">The sequence shown here is derived from an EMBL/GenBank/DDBJ whole genome shotgun (WGS) entry which is preliminary data.</text>
</comment>
<protein>
    <submittedName>
        <fullName evidence="1">Uncharacterized protein</fullName>
    </submittedName>
</protein>
<sequence>MEEIPDMTADCNESIDDFAKRMVEEAIKHGHSVTGIFNGVWLFASINMSADFLAGFYKGYMQAKSSHNRGGLRAGF</sequence>
<reference evidence="1 2" key="1">
    <citation type="journal article" date="2015" name="Nature">
        <title>rRNA introns, odd ribosomes, and small enigmatic genomes across a large radiation of phyla.</title>
        <authorList>
            <person name="Brown C.T."/>
            <person name="Hug L.A."/>
            <person name="Thomas B.C."/>
            <person name="Sharon I."/>
            <person name="Castelle C.J."/>
            <person name="Singh A."/>
            <person name="Wilkins M.J."/>
            <person name="Williams K.H."/>
            <person name="Banfield J.F."/>
        </authorList>
    </citation>
    <scope>NUCLEOTIDE SEQUENCE [LARGE SCALE GENOMIC DNA]</scope>
</reference>
<evidence type="ECO:0000313" key="2">
    <source>
        <dbReference type="Proteomes" id="UP000034069"/>
    </source>
</evidence>
<organism evidence="1 2">
    <name type="scientific">Candidatus Collierbacteria bacterium GW2011_GWA1_44_12</name>
    <dbReference type="NCBI Taxonomy" id="1618376"/>
    <lineage>
        <taxon>Bacteria</taxon>
        <taxon>Candidatus Collieribacteriota</taxon>
    </lineage>
</organism>
<evidence type="ECO:0000313" key="1">
    <source>
        <dbReference type="EMBL" id="KKT36086.1"/>
    </source>
</evidence>
<dbReference type="EMBL" id="LCHN01000007">
    <property type="protein sequence ID" value="KKT36086.1"/>
    <property type="molecule type" value="Genomic_DNA"/>
</dbReference>